<dbReference type="AlphaFoldDB" id="A0AAN8K8K9"/>
<dbReference type="Proteomes" id="UP001347796">
    <property type="component" value="Unassembled WGS sequence"/>
</dbReference>
<organism evidence="1 2">
    <name type="scientific">Patella caerulea</name>
    <name type="common">Rayed Mediterranean limpet</name>
    <dbReference type="NCBI Taxonomy" id="87958"/>
    <lineage>
        <taxon>Eukaryota</taxon>
        <taxon>Metazoa</taxon>
        <taxon>Spiralia</taxon>
        <taxon>Lophotrochozoa</taxon>
        <taxon>Mollusca</taxon>
        <taxon>Gastropoda</taxon>
        <taxon>Patellogastropoda</taxon>
        <taxon>Patelloidea</taxon>
        <taxon>Patellidae</taxon>
        <taxon>Patella</taxon>
    </lineage>
</organism>
<evidence type="ECO:0000313" key="1">
    <source>
        <dbReference type="EMBL" id="KAK6192247.1"/>
    </source>
</evidence>
<reference evidence="1 2" key="1">
    <citation type="submission" date="2024-01" db="EMBL/GenBank/DDBJ databases">
        <title>The genome of the rayed Mediterranean limpet Patella caerulea (Linnaeus, 1758).</title>
        <authorList>
            <person name="Anh-Thu Weber A."/>
            <person name="Halstead-Nussloch G."/>
        </authorList>
    </citation>
    <scope>NUCLEOTIDE SEQUENCE [LARGE SCALE GENOMIC DNA]</scope>
    <source>
        <strain evidence="1">AATW-2023a</strain>
        <tissue evidence="1">Whole specimen</tissue>
    </source>
</reference>
<keyword evidence="2" id="KW-1185">Reference proteome</keyword>
<comment type="caution">
    <text evidence="1">The sequence shown here is derived from an EMBL/GenBank/DDBJ whole genome shotgun (WGS) entry which is preliminary data.</text>
</comment>
<protein>
    <submittedName>
        <fullName evidence="1">Uncharacterized protein</fullName>
    </submittedName>
</protein>
<proteinExistence type="predicted"/>
<dbReference type="EMBL" id="JAZGQO010000002">
    <property type="protein sequence ID" value="KAK6192247.1"/>
    <property type="molecule type" value="Genomic_DNA"/>
</dbReference>
<accession>A0AAN8K8K9</accession>
<evidence type="ECO:0000313" key="2">
    <source>
        <dbReference type="Proteomes" id="UP001347796"/>
    </source>
</evidence>
<sequence length="125" mass="14111">MQTQPASVMKNGAETLSSCEHRQRSSSPYGLYKLVREHILVKLLKSLIVSRSSQNPGSQIVKANNLMIESRSTGMFLPRMVAMSAACFFGIKHRIDPSTLNSIREQPYCIPFGFLTALRDIFRNY</sequence>
<name>A0AAN8K8K9_PATCE</name>
<gene>
    <name evidence="1" type="ORF">SNE40_003749</name>
</gene>